<sequence length="225" mass="24406">MSLDHSHITVRKHSFLSSAAFGLSAVVITVVVSLTVVLLYGVHLASEKSERVISLAQGAVRGLPELRQALPPALSDMLDDRRQPDYRRQLTIDARLVTRPGSHGRAQTAIEITNNGSEVVSLLSLRVVLLDENGGLLTESQEWAATPFAADHDWRGPILPGSHRRFVCSGGRLYDVGPLDNVRPEIEITELRVWNGPQKQPRLPDDVPAEPTSASAHALPAGNGL</sequence>
<evidence type="ECO:0000256" key="1">
    <source>
        <dbReference type="SAM" id="MobiDB-lite"/>
    </source>
</evidence>
<evidence type="ECO:0000313" key="3">
    <source>
        <dbReference type="EMBL" id="MDI6451262.1"/>
    </source>
</evidence>
<name>A0AAW6U095_9BACT</name>
<dbReference type="EMBL" id="JASCXX010000031">
    <property type="protein sequence ID" value="MDI6451262.1"/>
    <property type="molecule type" value="Genomic_DNA"/>
</dbReference>
<dbReference type="Proteomes" id="UP001431776">
    <property type="component" value="Unassembled WGS sequence"/>
</dbReference>
<accession>A0AAW6U095</accession>
<proteinExistence type="predicted"/>
<reference evidence="3" key="1">
    <citation type="submission" date="2023-05" db="EMBL/GenBank/DDBJ databases">
        <title>Anaerotaeda fermentans gen. nov., sp. nov., a novel anaerobic planctomycete of the new family within the order Sedimentisphaerales isolated from Taman Peninsula, Russia.</title>
        <authorList>
            <person name="Khomyakova M.A."/>
            <person name="Merkel A.Y."/>
            <person name="Slobodkin A.I."/>
        </authorList>
    </citation>
    <scope>NUCLEOTIDE SEQUENCE</scope>
    <source>
        <strain evidence="3">M17dextr</strain>
    </source>
</reference>
<feature type="region of interest" description="Disordered" evidence="1">
    <location>
        <begin position="197"/>
        <end position="225"/>
    </location>
</feature>
<evidence type="ECO:0000256" key="2">
    <source>
        <dbReference type="SAM" id="Phobius"/>
    </source>
</evidence>
<keyword evidence="2" id="KW-0472">Membrane</keyword>
<dbReference type="AlphaFoldDB" id="A0AAW6U095"/>
<gene>
    <name evidence="3" type="ORF">QJ522_19525</name>
</gene>
<comment type="caution">
    <text evidence="3">The sequence shown here is derived from an EMBL/GenBank/DDBJ whole genome shotgun (WGS) entry which is preliminary data.</text>
</comment>
<keyword evidence="2" id="KW-1133">Transmembrane helix</keyword>
<keyword evidence="2" id="KW-0812">Transmembrane</keyword>
<evidence type="ECO:0008006" key="5">
    <source>
        <dbReference type="Google" id="ProtNLM"/>
    </source>
</evidence>
<dbReference type="RefSeq" id="WP_349246670.1">
    <property type="nucleotide sequence ID" value="NZ_JASCXX010000031.1"/>
</dbReference>
<evidence type="ECO:0000313" key="4">
    <source>
        <dbReference type="Proteomes" id="UP001431776"/>
    </source>
</evidence>
<keyword evidence="4" id="KW-1185">Reference proteome</keyword>
<feature type="transmembrane region" description="Helical" evidence="2">
    <location>
        <begin position="20"/>
        <end position="42"/>
    </location>
</feature>
<protein>
    <recommendedName>
        <fullName evidence="5">DUF4352 domain-containing protein</fullName>
    </recommendedName>
</protein>
<organism evidence="3 4">
    <name type="scientific">Anaerobaca lacustris</name>
    <dbReference type="NCBI Taxonomy" id="3044600"/>
    <lineage>
        <taxon>Bacteria</taxon>
        <taxon>Pseudomonadati</taxon>
        <taxon>Planctomycetota</taxon>
        <taxon>Phycisphaerae</taxon>
        <taxon>Sedimentisphaerales</taxon>
        <taxon>Anaerobacaceae</taxon>
        <taxon>Anaerobaca</taxon>
    </lineage>
</organism>